<dbReference type="SUPFAM" id="SSF51445">
    <property type="entry name" value="(Trans)glycosidases"/>
    <property type="match status" value="1"/>
</dbReference>
<keyword evidence="2" id="KW-0378">Hydrolase</keyword>
<dbReference type="AlphaFoldDB" id="A0A7E5VHD6"/>
<dbReference type="GO" id="GO:0005975">
    <property type="term" value="P:carbohydrate metabolic process"/>
    <property type="evidence" value="ECO:0007669"/>
    <property type="project" value="InterPro"/>
</dbReference>
<dbReference type="PANTHER" id="PTHR10353">
    <property type="entry name" value="GLYCOSYL HYDROLASE"/>
    <property type="match status" value="1"/>
</dbReference>
<organism evidence="6 7">
    <name type="scientific">Trichoplusia ni</name>
    <name type="common">Cabbage looper</name>
    <dbReference type="NCBI Taxonomy" id="7111"/>
    <lineage>
        <taxon>Eukaryota</taxon>
        <taxon>Metazoa</taxon>
        <taxon>Ecdysozoa</taxon>
        <taxon>Arthropoda</taxon>
        <taxon>Hexapoda</taxon>
        <taxon>Insecta</taxon>
        <taxon>Pterygota</taxon>
        <taxon>Neoptera</taxon>
        <taxon>Endopterygota</taxon>
        <taxon>Lepidoptera</taxon>
        <taxon>Glossata</taxon>
        <taxon>Ditrysia</taxon>
        <taxon>Noctuoidea</taxon>
        <taxon>Noctuidae</taxon>
        <taxon>Plusiinae</taxon>
        <taxon>Trichoplusia</taxon>
    </lineage>
</organism>
<keyword evidence="3" id="KW-0326">Glycosidase</keyword>
<evidence type="ECO:0000256" key="1">
    <source>
        <dbReference type="ARBA" id="ARBA00010838"/>
    </source>
</evidence>
<reference evidence="7" key="1">
    <citation type="submission" date="2025-08" db="UniProtKB">
        <authorList>
            <consortium name="RefSeq"/>
        </authorList>
    </citation>
    <scope>IDENTIFICATION</scope>
</reference>
<evidence type="ECO:0000313" key="6">
    <source>
        <dbReference type="Proteomes" id="UP000322000"/>
    </source>
</evidence>
<dbReference type="RefSeq" id="XP_026727738.1">
    <property type="nucleotide sequence ID" value="XM_026871937.1"/>
</dbReference>
<evidence type="ECO:0000256" key="5">
    <source>
        <dbReference type="SAM" id="SignalP"/>
    </source>
</evidence>
<dbReference type="PROSITE" id="PS00653">
    <property type="entry name" value="GLYCOSYL_HYDROL_F1_2"/>
    <property type="match status" value="1"/>
</dbReference>
<dbReference type="InterPro" id="IPR033132">
    <property type="entry name" value="GH_1_N_CS"/>
</dbReference>
<dbReference type="Proteomes" id="UP000322000">
    <property type="component" value="Chromosome 5"/>
</dbReference>
<gene>
    <name evidence="7" type="primary">LOC113493906</name>
</gene>
<protein>
    <submittedName>
        <fullName evidence="7">Myrosinase 1-like</fullName>
    </submittedName>
</protein>
<comment type="similarity">
    <text evidence="1 4">Belongs to the glycosyl hydrolase 1 family.</text>
</comment>
<dbReference type="PANTHER" id="PTHR10353:SF36">
    <property type="entry name" value="LP05116P"/>
    <property type="match status" value="1"/>
</dbReference>
<evidence type="ECO:0000256" key="4">
    <source>
        <dbReference type="RuleBase" id="RU003690"/>
    </source>
</evidence>
<dbReference type="KEGG" id="tnl:113493906"/>
<dbReference type="Pfam" id="PF00232">
    <property type="entry name" value="Glyco_hydro_1"/>
    <property type="match status" value="1"/>
</dbReference>
<feature type="signal peptide" evidence="5">
    <location>
        <begin position="1"/>
        <end position="19"/>
    </location>
</feature>
<keyword evidence="6" id="KW-1185">Reference proteome</keyword>
<accession>A0A7E5VHD6</accession>
<evidence type="ECO:0000256" key="2">
    <source>
        <dbReference type="ARBA" id="ARBA00022801"/>
    </source>
</evidence>
<evidence type="ECO:0000256" key="3">
    <source>
        <dbReference type="ARBA" id="ARBA00023295"/>
    </source>
</evidence>
<dbReference type="GeneID" id="113493906"/>
<dbReference type="Gene3D" id="3.20.20.80">
    <property type="entry name" value="Glycosidases"/>
    <property type="match status" value="1"/>
</dbReference>
<dbReference type="InterPro" id="IPR017853">
    <property type="entry name" value="GH"/>
</dbReference>
<proteinExistence type="inferred from homology"/>
<sequence>MSCASVVVYFVVLVSPINCENLTFPPWFLFGAATSAYQIEGGWNASDKGESIWDKVLHTHPEIVGDGSNGDVACDSYHLWRRDIQMCEELGLDKYRFSISWSRLLPSGYPNIISEDGKNYYNNLIDGLLEKGIEPVVTMYHWDLPQYLQDLGGWANPLISDWFADYATVLYSLYADRVKYWITFNEPIATCDNGYSKRSAPYLDDLKIGGFLCNKNLLIAHAKAYRIYEESYKLKYNGKISLANIFVWFEPETPDDATVTELMIQLYEGRFAHPIYLGGWPPELEKILAENSKREGYKYPRLPPFTPEEVELVRGTSDYYALNHYFTRLIRKVIPEEAGSWPFYGSDEIGATMLNDPTWAPTFLDWFALNPKGLRTQLHWINATYRVSEIMITENGLPLLTKDLYDIARLEYLRDHLEQVPMLEQTNFKSKFNNGFCNPTNLFFYCPFVPIPKPYLFLSFSAKYFLRDLPYLLYIFRSTYGLYAVDFADPQRTRTPRESARYYFSVTKARSLQPRRKGLNYE</sequence>
<dbReference type="InterPro" id="IPR001360">
    <property type="entry name" value="Glyco_hydro_1"/>
</dbReference>
<dbReference type="GO" id="GO:0008422">
    <property type="term" value="F:beta-glucosidase activity"/>
    <property type="evidence" value="ECO:0007669"/>
    <property type="project" value="TreeGrafter"/>
</dbReference>
<dbReference type="InParanoid" id="A0A7E5VHD6"/>
<keyword evidence="5" id="KW-0732">Signal</keyword>
<feature type="chain" id="PRO_5028862591" evidence="5">
    <location>
        <begin position="20"/>
        <end position="522"/>
    </location>
</feature>
<dbReference type="OrthoDB" id="65569at2759"/>
<name>A0A7E5VHD6_TRINI</name>
<evidence type="ECO:0000313" key="7">
    <source>
        <dbReference type="RefSeq" id="XP_026727738.1"/>
    </source>
</evidence>